<dbReference type="SUPFAM" id="SSF51735">
    <property type="entry name" value="NAD(P)-binding Rossmann-fold domains"/>
    <property type="match status" value="1"/>
</dbReference>
<organism evidence="2 3">
    <name type="scientific">Gluconobacter thailandicus NBRC 3257</name>
    <dbReference type="NCBI Taxonomy" id="1381097"/>
    <lineage>
        <taxon>Bacteria</taxon>
        <taxon>Pseudomonadati</taxon>
        <taxon>Pseudomonadota</taxon>
        <taxon>Alphaproteobacteria</taxon>
        <taxon>Acetobacterales</taxon>
        <taxon>Acetobacteraceae</taxon>
        <taxon>Gluconobacter</taxon>
    </lineage>
</organism>
<dbReference type="CDD" id="cd08276">
    <property type="entry name" value="MDR7"/>
    <property type="match status" value="1"/>
</dbReference>
<gene>
    <name evidence="2" type="ORF">NBRC3257_3277</name>
</gene>
<dbReference type="EMBL" id="BASM01000063">
    <property type="protein sequence ID" value="GAD28278.1"/>
    <property type="molecule type" value="Genomic_DNA"/>
</dbReference>
<dbReference type="InterPro" id="IPR052711">
    <property type="entry name" value="Zinc_ADH-like"/>
</dbReference>
<evidence type="ECO:0000313" key="2">
    <source>
        <dbReference type="EMBL" id="GAD28278.1"/>
    </source>
</evidence>
<sequence>MTMQFYEFPTLGNISKLMLRSGEIPEPGRRQVLVRMRACSLNYRDLMICRNEFPPAKSSNLVPLCDGVGEVVALGDDVTRHKIGDRVAGLFFQEWENGPLTERALGTALGGPLDGVLTEYRVFEEGGLIGFPDHLSFHAAATLPCAAVTAWHALFCGSRTLTPGQHVLVLGTGGVSVFALQFALLAGAHVTAISSSDEKISRLQEMGAHSTLNYWDTPKWGDIIARQGGADHVIEVGGSGTLSNSMTACR</sequence>
<protein>
    <submittedName>
        <fullName evidence="2">Alcohol dehydrogenase zinc-binding domain-containing protein</fullName>
    </submittedName>
</protein>
<dbReference type="PANTHER" id="PTHR45033:SF2">
    <property type="entry name" value="ZINC-TYPE ALCOHOL DEHYDROGENASE-LIKE PROTEIN C1773.06C"/>
    <property type="match status" value="1"/>
</dbReference>
<dbReference type="InterPro" id="IPR013149">
    <property type="entry name" value="ADH-like_C"/>
</dbReference>
<dbReference type="Proteomes" id="UP000018209">
    <property type="component" value="Unassembled WGS sequence"/>
</dbReference>
<dbReference type="Pfam" id="PF08240">
    <property type="entry name" value="ADH_N"/>
    <property type="match status" value="1"/>
</dbReference>
<dbReference type="InterPro" id="IPR011032">
    <property type="entry name" value="GroES-like_sf"/>
</dbReference>
<dbReference type="SUPFAM" id="SSF50129">
    <property type="entry name" value="GroES-like"/>
    <property type="match status" value="1"/>
</dbReference>
<dbReference type="Pfam" id="PF00107">
    <property type="entry name" value="ADH_zinc_N"/>
    <property type="match status" value="1"/>
</dbReference>
<dbReference type="Gene3D" id="3.40.50.720">
    <property type="entry name" value="NAD(P)-binding Rossmann-like Domain"/>
    <property type="match status" value="1"/>
</dbReference>
<evidence type="ECO:0000313" key="3">
    <source>
        <dbReference type="Proteomes" id="UP000018209"/>
    </source>
</evidence>
<dbReference type="InterPro" id="IPR036291">
    <property type="entry name" value="NAD(P)-bd_dom_sf"/>
</dbReference>
<feature type="domain" description="Enoyl reductase (ER)" evidence="1">
    <location>
        <begin position="12"/>
        <end position="234"/>
    </location>
</feature>
<comment type="caution">
    <text evidence="2">The sequence shown here is derived from an EMBL/GenBank/DDBJ whole genome shotgun (WGS) entry which is preliminary data.</text>
</comment>
<dbReference type="SMART" id="SM00829">
    <property type="entry name" value="PKS_ER"/>
    <property type="match status" value="1"/>
</dbReference>
<name>A0ABQ0J2Q0_GLUTH</name>
<proteinExistence type="predicted"/>
<accession>A0ABQ0J2Q0</accession>
<dbReference type="Gene3D" id="3.90.180.10">
    <property type="entry name" value="Medium-chain alcohol dehydrogenases, catalytic domain"/>
    <property type="match status" value="1"/>
</dbReference>
<keyword evidence="3" id="KW-1185">Reference proteome</keyword>
<evidence type="ECO:0000259" key="1">
    <source>
        <dbReference type="SMART" id="SM00829"/>
    </source>
</evidence>
<dbReference type="InterPro" id="IPR013154">
    <property type="entry name" value="ADH-like_N"/>
</dbReference>
<dbReference type="PANTHER" id="PTHR45033">
    <property type="match status" value="1"/>
</dbReference>
<reference evidence="2 3" key="1">
    <citation type="submission" date="2013-08" db="EMBL/GenBank/DDBJ databases">
        <title>Gluconobacter thailandicus NBRC 3257 whole genome sequence.</title>
        <authorList>
            <person name="Matsutani M."/>
            <person name="Yakushi T."/>
            <person name="Matsushita K."/>
        </authorList>
    </citation>
    <scope>NUCLEOTIDE SEQUENCE [LARGE SCALE GENOMIC DNA]</scope>
    <source>
        <strain evidence="2 3">NBRC 3257</strain>
    </source>
</reference>
<dbReference type="InterPro" id="IPR020843">
    <property type="entry name" value="ER"/>
</dbReference>